<feature type="compositionally biased region" description="Low complexity" evidence="2">
    <location>
        <begin position="103"/>
        <end position="119"/>
    </location>
</feature>
<evidence type="ECO:0000256" key="1">
    <source>
        <dbReference type="PROSITE-ProRule" id="PRU00042"/>
    </source>
</evidence>
<sequence length="989" mass="102727">PKWTPPTLHARCRCSAPARPLALQLRARVQDPPRPLRANRLQGSSPLATKPAPGPRARPRVVSRIGQRADGPPFRPPAQIEPPRTQPRPLAGQPGLAHAASDAAPTPQARRSASSAASPAAPPLRAPQLPPSDVGRPGRAAGRLPDLVAPGAALAAATARALVVCHGPSDPDDDASSDEDDSAGPAAAGSGPQDPSSGLPRPGRAGGMLPAGRALAAPPARAPAATPTDPQHPDDPGAGTDAEDGRAFAASRPRSTANGDGRPGRAAGMLPVPVVPGAAQAATTARALAASYGLDGHAAVSSDDEDGHDDAARRRQDPAHVESPPGRAAGRLPAGGAPMPSPARASLDTAPSTPSAANFARHVPAAPRSPAHEIFRPGRTGGRLADMPAPGAAPAATAAAIAEAAVAADAAAQAADQVAAQDPVQTTYAHSAIEFRCSVCAYVAGIMATLVAHRRSAHRGTRFSDIFDSGCACSLVFHSRVAATSHALACAQRASQAAPSSGTPMDVDQGHPPPDQRRSSPRRSSERRSDGKRRRLNSADDADAQKLAEHLQLVDEDGVEDPAQAHKPPAASPLSAPVLAVYVHNAQRFTCTLCTYTAASFGTLQRHRDTRHRRVAFQDRFLAGCACGTPFASRPAAARHAKACAGPRTPTTEAPRPVGVSSHVDRGAEATVDSAATAPPDSPRQAFSELAAPPPQASSTDVDIHGQEAEAEARGRWGPPLPREVVASRIADRLGEVEPPRWGPPLPREVVVSRIAARLEAAPAPRWPPPLPRSVVASRIADRLASSSPDVSLLDEETKESEPPDPTHYAVDEESTTAEPMDVVVETTMDSDPPTTTPRAWRLQFDGACRSAHNPGGAGALLYNPEGAVVWTGSHYMPGAQKTNNTAEYTALLIGACAAADHGATSLRVEGDSLLVIRQVKGLYATKSTRLRKLRNAVRHELARVGQHSLHHIDRQGNAFADRLANRALDTKSDKIECKEHPVAGACTT</sequence>
<dbReference type="GO" id="GO:0008270">
    <property type="term" value="F:zinc ion binding"/>
    <property type="evidence" value="ECO:0007669"/>
    <property type="project" value="UniProtKB-KW"/>
</dbReference>
<protein>
    <recommendedName>
        <fullName evidence="7">RNase H type-1 domain-containing protein</fullName>
    </recommendedName>
</protein>
<dbReference type="InterPro" id="IPR036397">
    <property type="entry name" value="RNaseH_sf"/>
</dbReference>
<organism evidence="5 6">
    <name type="scientific">Phytophthora fragariae</name>
    <dbReference type="NCBI Taxonomy" id="53985"/>
    <lineage>
        <taxon>Eukaryota</taxon>
        <taxon>Sar</taxon>
        <taxon>Stramenopiles</taxon>
        <taxon>Oomycota</taxon>
        <taxon>Peronosporomycetes</taxon>
        <taxon>Peronosporales</taxon>
        <taxon>Peronosporaceae</taxon>
        <taxon>Phytophthora</taxon>
    </lineage>
</organism>
<feature type="region of interest" description="Disordered" evidence="2">
    <location>
        <begin position="786"/>
        <end position="818"/>
    </location>
</feature>
<evidence type="ECO:0000259" key="3">
    <source>
        <dbReference type="PROSITE" id="PS50157"/>
    </source>
</evidence>
<evidence type="ECO:0000259" key="4">
    <source>
        <dbReference type="PROSITE" id="PS50879"/>
    </source>
</evidence>
<dbReference type="PROSITE" id="PS50157">
    <property type="entry name" value="ZINC_FINGER_C2H2_2"/>
    <property type="match status" value="1"/>
</dbReference>
<keyword evidence="1" id="KW-0862">Zinc</keyword>
<dbReference type="Gene3D" id="3.30.420.10">
    <property type="entry name" value="Ribonuclease H-like superfamily/Ribonuclease H"/>
    <property type="match status" value="1"/>
</dbReference>
<dbReference type="InterPro" id="IPR012337">
    <property type="entry name" value="RNaseH-like_sf"/>
</dbReference>
<dbReference type="EMBL" id="QXFY01004765">
    <property type="protein sequence ID" value="KAE9275510.1"/>
    <property type="molecule type" value="Genomic_DNA"/>
</dbReference>
<evidence type="ECO:0000313" key="6">
    <source>
        <dbReference type="Proteomes" id="UP000486351"/>
    </source>
</evidence>
<evidence type="ECO:0008006" key="7">
    <source>
        <dbReference type="Google" id="ProtNLM"/>
    </source>
</evidence>
<dbReference type="AlphaFoldDB" id="A0A6G0Q8Q2"/>
<gene>
    <name evidence="5" type="ORF">PF008_g29336</name>
</gene>
<feature type="compositionally biased region" description="Pro residues" evidence="2">
    <location>
        <begin position="73"/>
        <end position="86"/>
    </location>
</feature>
<feature type="domain" description="RNase H type-1" evidence="4">
    <location>
        <begin position="837"/>
        <end position="970"/>
    </location>
</feature>
<dbReference type="Pfam" id="PF13456">
    <property type="entry name" value="RVT_3"/>
    <property type="match status" value="1"/>
</dbReference>
<feature type="region of interest" description="Disordered" evidence="2">
    <location>
        <begin position="165"/>
        <end position="271"/>
    </location>
</feature>
<dbReference type="CDD" id="cd09279">
    <property type="entry name" value="RNase_HI_like"/>
    <property type="match status" value="1"/>
</dbReference>
<proteinExistence type="predicted"/>
<comment type="caution">
    <text evidence="5">The sequence shown here is derived from an EMBL/GenBank/DDBJ whole genome shotgun (WGS) entry which is preliminary data.</text>
</comment>
<dbReference type="GO" id="GO:0003676">
    <property type="term" value="F:nucleic acid binding"/>
    <property type="evidence" value="ECO:0007669"/>
    <property type="project" value="InterPro"/>
</dbReference>
<keyword evidence="1" id="KW-0479">Metal-binding</keyword>
<accession>A0A6G0Q8Q2</accession>
<reference evidence="5 6" key="1">
    <citation type="submission" date="2018-09" db="EMBL/GenBank/DDBJ databases">
        <title>Genomic investigation of the strawberry pathogen Phytophthora fragariae indicates pathogenicity is determined by transcriptional variation in three key races.</title>
        <authorList>
            <person name="Adams T.M."/>
            <person name="Armitage A.D."/>
            <person name="Sobczyk M.K."/>
            <person name="Bates H.J."/>
            <person name="Dunwell J.M."/>
            <person name="Nellist C.F."/>
            <person name="Harrison R.J."/>
        </authorList>
    </citation>
    <scope>NUCLEOTIDE SEQUENCE [LARGE SCALE GENOMIC DNA]</scope>
    <source>
        <strain evidence="5 6">NOV-77</strain>
    </source>
</reference>
<dbReference type="PROSITE" id="PS50879">
    <property type="entry name" value="RNASE_H_1"/>
    <property type="match status" value="1"/>
</dbReference>
<dbReference type="PANTHER" id="PTHR46387">
    <property type="entry name" value="POLYNUCLEOTIDYL TRANSFERASE, RIBONUCLEASE H-LIKE SUPERFAMILY PROTEIN"/>
    <property type="match status" value="1"/>
</dbReference>
<feature type="compositionally biased region" description="Low complexity" evidence="2">
    <location>
        <begin position="324"/>
        <end position="338"/>
    </location>
</feature>
<evidence type="ECO:0000256" key="2">
    <source>
        <dbReference type="SAM" id="MobiDB-lite"/>
    </source>
</evidence>
<dbReference type="Proteomes" id="UP000486351">
    <property type="component" value="Unassembled WGS sequence"/>
</dbReference>
<dbReference type="InterPro" id="IPR013087">
    <property type="entry name" value="Znf_C2H2_type"/>
</dbReference>
<feature type="domain" description="C2H2-type" evidence="3">
    <location>
        <begin position="435"/>
        <end position="463"/>
    </location>
</feature>
<feature type="region of interest" description="Disordered" evidence="2">
    <location>
        <begin position="670"/>
        <end position="720"/>
    </location>
</feature>
<keyword evidence="1" id="KW-0863">Zinc-finger</keyword>
<evidence type="ECO:0000313" key="5">
    <source>
        <dbReference type="EMBL" id="KAE9275510.1"/>
    </source>
</evidence>
<feature type="compositionally biased region" description="Basic and acidic residues" evidence="2">
    <location>
        <begin position="514"/>
        <end position="529"/>
    </location>
</feature>
<feature type="compositionally biased region" description="Acidic residues" evidence="2">
    <location>
        <begin position="170"/>
        <end position="182"/>
    </location>
</feature>
<feature type="region of interest" description="Disordered" evidence="2">
    <location>
        <begin position="24"/>
        <end position="144"/>
    </location>
</feature>
<feature type="compositionally biased region" description="Low complexity" evidence="2">
    <location>
        <begin position="183"/>
        <end position="225"/>
    </location>
</feature>
<feature type="region of interest" description="Disordered" evidence="2">
    <location>
        <begin position="297"/>
        <end position="382"/>
    </location>
</feature>
<dbReference type="InterPro" id="IPR002156">
    <property type="entry name" value="RNaseH_domain"/>
</dbReference>
<feature type="compositionally biased region" description="Basic and acidic residues" evidence="2">
    <location>
        <begin position="309"/>
        <end position="320"/>
    </location>
</feature>
<feature type="compositionally biased region" description="Pro residues" evidence="2">
    <location>
        <begin position="120"/>
        <end position="130"/>
    </location>
</feature>
<dbReference type="SUPFAM" id="SSF53098">
    <property type="entry name" value="Ribonuclease H-like"/>
    <property type="match status" value="1"/>
</dbReference>
<dbReference type="SMART" id="SM00355">
    <property type="entry name" value="ZnF_C2H2"/>
    <property type="match status" value="2"/>
</dbReference>
<feature type="region of interest" description="Disordered" evidence="2">
    <location>
        <begin position="498"/>
        <end position="544"/>
    </location>
</feature>
<dbReference type="PANTHER" id="PTHR46387:SF2">
    <property type="entry name" value="RIBONUCLEASE HI"/>
    <property type="match status" value="1"/>
</dbReference>
<feature type="non-terminal residue" evidence="5">
    <location>
        <position position="1"/>
    </location>
</feature>
<name>A0A6G0Q8Q2_9STRA</name>
<feature type="compositionally biased region" description="Basic and acidic residues" evidence="2">
    <location>
        <begin position="702"/>
        <end position="715"/>
    </location>
</feature>
<dbReference type="GO" id="GO:0004523">
    <property type="term" value="F:RNA-DNA hybrid ribonuclease activity"/>
    <property type="evidence" value="ECO:0007669"/>
    <property type="project" value="InterPro"/>
</dbReference>
<feature type="non-terminal residue" evidence="5">
    <location>
        <position position="989"/>
    </location>
</feature>